<feature type="domain" description="TonB-dependent receptor plug" evidence="15">
    <location>
        <begin position="118"/>
        <end position="226"/>
    </location>
</feature>
<dbReference type="GO" id="GO:0009279">
    <property type="term" value="C:cell outer membrane"/>
    <property type="evidence" value="ECO:0007669"/>
    <property type="project" value="UniProtKB-SubCell"/>
</dbReference>
<dbReference type="InterPro" id="IPR012910">
    <property type="entry name" value="Plug_dom"/>
</dbReference>
<dbReference type="Gene3D" id="2.170.130.10">
    <property type="entry name" value="TonB-dependent receptor, plug domain"/>
    <property type="match status" value="1"/>
</dbReference>
<evidence type="ECO:0000259" key="14">
    <source>
        <dbReference type="Pfam" id="PF00593"/>
    </source>
</evidence>
<reference evidence="16" key="1">
    <citation type="submission" date="2021-01" db="EMBL/GenBank/DDBJ databases">
        <title>Fulvivirga kasyanovii gen. nov., sp nov., a novel member of the phylum Bacteroidetes isolated from seawater in a mussel farm.</title>
        <authorList>
            <person name="Zhao L.-H."/>
            <person name="Wang Z.-J."/>
        </authorList>
    </citation>
    <scope>NUCLEOTIDE SEQUENCE</scope>
    <source>
        <strain evidence="16">2943</strain>
    </source>
</reference>
<evidence type="ECO:0000256" key="4">
    <source>
        <dbReference type="ARBA" id="ARBA00022496"/>
    </source>
</evidence>
<evidence type="ECO:0000313" key="17">
    <source>
        <dbReference type="Proteomes" id="UP000659388"/>
    </source>
</evidence>
<dbReference type="Pfam" id="PF00593">
    <property type="entry name" value="TonB_dep_Rec_b-barrel"/>
    <property type="match status" value="1"/>
</dbReference>
<organism evidence="16 17">
    <name type="scientific">Fulvivirga sediminis</name>
    <dbReference type="NCBI Taxonomy" id="2803949"/>
    <lineage>
        <taxon>Bacteria</taxon>
        <taxon>Pseudomonadati</taxon>
        <taxon>Bacteroidota</taxon>
        <taxon>Cytophagia</taxon>
        <taxon>Cytophagales</taxon>
        <taxon>Fulvivirgaceae</taxon>
        <taxon>Fulvivirga</taxon>
    </lineage>
</organism>
<dbReference type="InterPro" id="IPR039426">
    <property type="entry name" value="TonB-dep_rcpt-like"/>
</dbReference>
<dbReference type="PANTHER" id="PTHR32552">
    <property type="entry name" value="FERRICHROME IRON RECEPTOR-RELATED"/>
    <property type="match status" value="1"/>
</dbReference>
<keyword evidence="6" id="KW-0732">Signal</keyword>
<keyword evidence="3 12" id="KW-1134">Transmembrane beta strand</keyword>
<dbReference type="SUPFAM" id="SSF49464">
    <property type="entry name" value="Carboxypeptidase regulatory domain-like"/>
    <property type="match status" value="1"/>
</dbReference>
<evidence type="ECO:0000259" key="15">
    <source>
        <dbReference type="Pfam" id="PF07715"/>
    </source>
</evidence>
<dbReference type="Proteomes" id="UP000659388">
    <property type="component" value="Unassembled WGS sequence"/>
</dbReference>
<gene>
    <name evidence="16" type="ORF">JL102_07915</name>
</gene>
<dbReference type="InterPro" id="IPR000531">
    <property type="entry name" value="Beta-barrel_TonB"/>
</dbReference>
<keyword evidence="10 12" id="KW-0472">Membrane</keyword>
<evidence type="ECO:0000256" key="9">
    <source>
        <dbReference type="ARBA" id="ARBA00023077"/>
    </source>
</evidence>
<proteinExistence type="inferred from homology"/>
<dbReference type="AlphaFoldDB" id="A0A937K082"/>
<evidence type="ECO:0000256" key="13">
    <source>
        <dbReference type="RuleBase" id="RU003357"/>
    </source>
</evidence>
<evidence type="ECO:0000256" key="2">
    <source>
        <dbReference type="ARBA" id="ARBA00022448"/>
    </source>
</evidence>
<dbReference type="Pfam" id="PF07715">
    <property type="entry name" value="Plug"/>
    <property type="match status" value="1"/>
</dbReference>
<comment type="similarity">
    <text evidence="12 13">Belongs to the TonB-dependent receptor family.</text>
</comment>
<evidence type="ECO:0000313" key="16">
    <source>
        <dbReference type="EMBL" id="MBL3656050.1"/>
    </source>
</evidence>
<dbReference type="NCBIfam" id="TIGR04056">
    <property type="entry name" value="OMP_RagA_SusC"/>
    <property type="match status" value="1"/>
</dbReference>
<dbReference type="Gene3D" id="2.60.40.1120">
    <property type="entry name" value="Carboxypeptidase-like, regulatory domain"/>
    <property type="match status" value="1"/>
</dbReference>
<keyword evidence="9 13" id="KW-0798">TonB box</keyword>
<dbReference type="EMBL" id="JAESIY010000004">
    <property type="protein sequence ID" value="MBL3656050.1"/>
    <property type="molecule type" value="Genomic_DNA"/>
</dbReference>
<evidence type="ECO:0000256" key="5">
    <source>
        <dbReference type="ARBA" id="ARBA00022692"/>
    </source>
</evidence>
<comment type="caution">
    <text evidence="16">The sequence shown here is derived from an EMBL/GenBank/DDBJ whole genome shotgun (WGS) entry which is preliminary data.</text>
</comment>
<evidence type="ECO:0000256" key="10">
    <source>
        <dbReference type="ARBA" id="ARBA00023136"/>
    </source>
</evidence>
<dbReference type="PANTHER" id="PTHR32552:SF68">
    <property type="entry name" value="FERRICHROME OUTER MEMBRANE TRANSPORTER_PHAGE RECEPTOR"/>
    <property type="match status" value="1"/>
</dbReference>
<dbReference type="InterPro" id="IPR036942">
    <property type="entry name" value="Beta-barrel_TonB_sf"/>
</dbReference>
<evidence type="ECO:0000256" key="3">
    <source>
        <dbReference type="ARBA" id="ARBA00022452"/>
    </source>
</evidence>
<dbReference type="InterPro" id="IPR008969">
    <property type="entry name" value="CarboxyPept-like_regulatory"/>
</dbReference>
<evidence type="ECO:0000256" key="1">
    <source>
        <dbReference type="ARBA" id="ARBA00004571"/>
    </source>
</evidence>
<keyword evidence="5 12" id="KW-0812">Transmembrane</keyword>
<keyword evidence="8" id="KW-0406">Ion transport</keyword>
<name>A0A937K082_9BACT</name>
<dbReference type="PROSITE" id="PS52016">
    <property type="entry name" value="TONB_DEPENDENT_REC_3"/>
    <property type="match status" value="1"/>
</dbReference>
<evidence type="ECO:0000256" key="7">
    <source>
        <dbReference type="ARBA" id="ARBA00023004"/>
    </source>
</evidence>
<feature type="domain" description="TonB-dependent receptor-like beta-barrel" evidence="14">
    <location>
        <begin position="411"/>
        <end position="973"/>
    </location>
</feature>
<accession>A0A937K082</accession>
<dbReference type="Pfam" id="PF13715">
    <property type="entry name" value="CarbopepD_reg_2"/>
    <property type="match status" value="1"/>
</dbReference>
<keyword evidence="7" id="KW-0408">Iron</keyword>
<keyword evidence="4" id="KW-0410">Iron transport</keyword>
<sequence length="1043" mass="114173">MRKFLLLIFMIASLILEKDLYAQGKAVSGTVTSEEDGSALPGVNVVLKGTTTGTVTDLDGSFRLNIPEENGTLVFSFIGLRTKEVEVGSRSKLDVKMSADVTELTEVVVTAGGVEARKKEMGYSATTLKTDDITKAKPVNAAQGLTGKVAGLQINTISSGVNPNVRVVLRGNRSLTGNNEALIVIDNVIVPNDVLSTLNPQDIEEMTVLNGATAAALYGSAASNGALVITTKGGQAGKPKISVSHTVNVERVSFYPEMQNQFGSGTAGGYPTQYVPYENQQYGPAFDGSIRPIGRTLEDGKTIQEVVYSPNDDKKDFWDTGVTNQTDFSIAGGSEKSQTYFSVQYLKTKGTTPEDEYTRASFRLNGSQDFSDNFTLSYNTSYIRNKYDITTATAVLYDNLLQTPAHIPLTKYEDWENDPFANPNGYYNEYYDNPYWTVDNNREDRKDNYFIGNLQLKYDPLKWLGVTYRIGVTSRTRTSKYKYGSFTFSDYTKSISSAKTDIVGGMSDYSFTSSQAISDLQILLKKSVGDDWFFSFLAGNTIRINQSKAMSISGDGLVTPGLYNISNRLGQPSASESNYEARQVGTYGQFKIAFKDYLFLTATGRNDWVSILAPDNRSFFYPSLALSYVASDALAIISESNFIDQLKLRASWSKVGQVNLGNKDNFGAYALSSTFSPSDGFPYGSLAGYVLNDRIVSPSLKPEMTTGYEAGVDFSVLDNRVSGSATWYKTATTDQTVATGVSTTTGFSSYLQNTGEVGNEGIETLLNIVAYKNDNIQVNVGANYTYNDNWVESISSDLTRLQLSTGGNAQVYAVKGESFPVLLGTSYKKDDQGRVIVDAETGYPSTSDDLVNLGNTVPKHRLGLTGGLNYKNFSLSVLFEYRGGYNILYNGGSSYDFSGSAITTTYYNRERFVFPNSVYEDPENPGSYIENTNITIEDGGSTFWSSGSYRRNVAENYVVSGDYWKLREVAISYNLPASILAKTKVIQSASLTLQGRNLFLWTPKSNIYTDPDFNFSDGNAIGIVTLSSTPPTRFYGATLSLTF</sequence>
<dbReference type="RefSeq" id="WP_202243816.1">
    <property type="nucleotide sequence ID" value="NZ_JAESIY010000004.1"/>
</dbReference>
<dbReference type="InterPro" id="IPR023996">
    <property type="entry name" value="TonB-dep_OMP_SusC/RagA"/>
</dbReference>
<evidence type="ECO:0000256" key="12">
    <source>
        <dbReference type="PROSITE-ProRule" id="PRU01360"/>
    </source>
</evidence>
<protein>
    <submittedName>
        <fullName evidence="16">SusC/RagA family TonB-linked outer membrane protein</fullName>
    </submittedName>
</protein>
<keyword evidence="11 12" id="KW-0998">Cell outer membrane</keyword>
<evidence type="ECO:0000256" key="11">
    <source>
        <dbReference type="ARBA" id="ARBA00023237"/>
    </source>
</evidence>
<dbReference type="SUPFAM" id="SSF56935">
    <property type="entry name" value="Porins"/>
    <property type="match status" value="1"/>
</dbReference>
<dbReference type="Gene3D" id="2.40.170.20">
    <property type="entry name" value="TonB-dependent receptor, beta-barrel domain"/>
    <property type="match status" value="1"/>
</dbReference>
<evidence type="ECO:0000256" key="8">
    <source>
        <dbReference type="ARBA" id="ARBA00023065"/>
    </source>
</evidence>
<comment type="subcellular location">
    <subcellularLocation>
        <location evidence="1 12">Cell outer membrane</location>
        <topology evidence="1 12">Multi-pass membrane protein</topology>
    </subcellularLocation>
</comment>
<dbReference type="GO" id="GO:0015344">
    <property type="term" value="F:siderophore uptake transmembrane transporter activity"/>
    <property type="evidence" value="ECO:0007669"/>
    <property type="project" value="TreeGrafter"/>
</dbReference>
<evidence type="ECO:0000256" key="6">
    <source>
        <dbReference type="ARBA" id="ARBA00022729"/>
    </source>
</evidence>
<keyword evidence="2 12" id="KW-0813">Transport</keyword>
<dbReference type="InterPro" id="IPR037066">
    <property type="entry name" value="Plug_dom_sf"/>
</dbReference>
<keyword evidence="17" id="KW-1185">Reference proteome</keyword>